<gene>
    <name evidence="1" type="ORF">BLA23254_06873</name>
</gene>
<reference evidence="1 2" key="1">
    <citation type="submission" date="2019-09" db="EMBL/GenBank/DDBJ databases">
        <authorList>
            <person name="Depoorter E."/>
        </authorList>
    </citation>
    <scope>NUCLEOTIDE SEQUENCE [LARGE SCALE GENOMIC DNA]</scope>
    <source>
        <strain evidence="1">LMG 23254</strain>
    </source>
</reference>
<dbReference type="EMBL" id="CABVPW010000048">
    <property type="protein sequence ID" value="VWC39732.1"/>
    <property type="molecule type" value="Genomic_DNA"/>
</dbReference>
<name>A0A6P2S4K8_BURL3</name>
<sequence length="54" mass="6308">MDYKQKRAARREMLGSAEVARGYRKYEKDEGIAKAWDDAARKQLFRLNGMAGNW</sequence>
<dbReference type="RefSeq" id="WP_175034964.1">
    <property type="nucleotide sequence ID" value="NZ_CABVPW010000048.1"/>
</dbReference>
<proteinExistence type="predicted"/>
<protein>
    <submittedName>
        <fullName evidence="1">Uncharacterized protein</fullName>
    </submittedName>
</protein>
<evidence type="ECO:0000313" key="2">
    <source>
        <dbReference type="Proteomes" id="UP000494218"/>
    </source>
</evidence>
<dbReference type="Proteomes" id="UP000494218">
    <property type="component" value="Unassembled WGS sequence"/>
</dbReference>
<organism evidence="1 2">
    <name type="scientific">Burkholderia lata (strain ATCC 17760 / DSM 23089 / LMG 22485 / NCIMB 9086 / R18194 / 383)</name>
    <dbReference type="NCBI Taxonomy" id="482957"/>
    <lineage>
        <taxon>Bacteria</taxon>
        <taxon>Pseudomonadati</taxon>
        <taxon>Pseudomonadota</taxon>
        <taxon>Betaproteobacteria</taxon>
        <taxon>Burkholderiales</taxon>
        <taxon>Burkholderiaceae</taxon>
        <taxon>Burkholderia</taxon>
        <taxon>Burkholderia cepacia complex</taxon>
    </lineage>
</organism>
<dbReference type="AlphaFoldDB" id="A0A6P2S4K8"/>
<evidence type="ECO:0000313" key="1">
    <source>
        <dbReference type="EMBL" id="VWC39732.1"/>
    </source>
</evidence>
<accession>A0A6P2S4K8</accession>